<dbReference type="PANTHER" id="PTHR34220">
    <property type="entry name" value="SENSOR HISTIDINE KINASE YPDA"/>
    <property type="match status" value="1"/>
</dbReference>
<dbReference type="EMBL" id="LDJK01000019">
    <property type="protein sequence ID" value="KRG74848.1"/>
    <property type="molecule type" value="Genomic_DNA"/>
</dbReference>
<proteinExistence type="predicted"/>
<dbReference type="Gene3D" id="3.30.565.10">
    <property type="entry name" value="Histidine kinase-like ATPase, C-terminal domain"/>
    <property type="match status" value="1"/>
</dbReference>
<evidence type="ECO:0000256" key="1">
    <source>
        <dbReference type="SAM" id="Phobius"/>
    </source>
</evidence>
<gene>
    <name evidence="3" type="ORF">ABB28_06325</name>
</gene>
<feature type="transmembrane region" description="Helical" evidence="1">
    <location>
        <begin position="38"/>
        <end position="57"/>
    </location>
</feature>
<evidence type="ECO:0000313" key="3">
    <source>
        <dbReference type="EMBL" id="KRG74848.1"/>
    </source>
</evidence>
<feature type="domain" description="Signal transduction histidine kinase internal region" evidence="2">
    <location>
        <begin position="165"/>
        <end position="243"/>
    </location>
</feature>
<reference evidence="3 4" key="1">
    <citation type="submission" date="2015-05" db="EMBL/GenBank/DDBJ databases">
        <title>Genome sequencing and analysis of members of genus Stenotrophomonas.</title>
        <authorList>
            <person name="Patil P.P."/>
            <person name="Midha S."/>
            <person name="Patil P.B."/>
        </authorList>
    </citation>
    <scope>NUCLEOTIDE SEQUENCE [LARGE SCALE GENOMIC DNA]</scope>
    <source>
        <strain evidence="3 4">DSM 21508</strain>
    </source>
</reference>
<feature type="transmembrane region" description="Helical" evidence="1">
    <location>
        <begin position="12"/>
        <end position="32"/>
    </location>
</feature>
<dbReference type="PATRIC" id="fig|517011.3.peg.755"/>
<dbReference type="InterPro" id="IPR010559">
    <property type="entry name" value="Sig_transdc_His_kin_internal"/>
</dbReference>
<protein>
    <submittedName>
        <fullName evidence="3">Membrane protein</fullName>
    </submittedName>
</protein>
<dbReference type="SUPFAM" id="SSF55874">
    <property type="entry name" value="ATPase domain of HSP90 chaperone/DNA topoisomerase II/histidine kinase"/>
    <property type="match status" value="1"/>
</dbReference>
<dbReference type="InterPro" id="IPR050640">
    <property type="entry name" value="Bact_2-comp_sensor_kinase"/>
</dbReference>
<accession>A0A0R0D0R1</accession>
<keyword evidence="1" id="KW-1133">Transmembrane helix</keyword>
<dbReference type="AlphaFoldDB" id="A0A0R0D0R1"/>
<sequence>MHEPNSTLRFWLLNTIAWAAYALLNVFLMAQFGGASSGGMLIGVTLAAALWAISGVLRGRALTLHWWDDPAPVLLSKLAASVVLGALLAQGVIAAVLVPALRNGWVQLPAGAADYSMASAIGYWLNTAIVLALWTGVWAGLHSMRRARQAQLAQLRAEAAHSALERDALRARLNPHFVFNALNNLRALIHEDPERAREMVTRLSRTLRHALEHNGANRVTLAEEMAVVDDYLAIEAVHYEQRLRVVKDVSADGGSALLPAMALQLLVENAIKHGIAVTPAGGELHIAARLQDGVLHLRVENPLGVAAADTAGHGVGLAYLRAQLQGTTGRFELRREGARMQALLEVPQ</sequence>
<organism evidence="3 4">
    <name type="scientific">Stenotrophomonas chelatiphaga</name>
    <dbReference type="NCBI Taxonomy" id="517011"/>
    <lineage>
        <taxon>Bacteria</taxon>
        <taxon>Pseudomonadati</taxon>
        <taxon>Pseudomonadota</taxon>
        <taxon>Gammaproteobacteria</taxon>
        <taxon>Lysobacterales</taxon>
        <taxon>Lysobacteraceae</taxon>
        <taxon>Stenotrophomonas</taxon>
    </lineage>
</organism>
<evidence type="ECO:0000313" key="4">
    <source>
        <dbReference type="Proteomes" id="UP000051386"/>
    </source>
</evidence>
<keyword evidence="4" id="KW-1185">Reference proteome</keyword>
<dbReference type="Pfam" id="PF06580">
    <property type="entry name" value="His_kinase"/>
    <property type="match status" value="1"/>
</dbReference>
<name>A0A0R0D0R1_9GAMM</name>
<evidence type="ECO:0000259" key="2">
    <source>
        <dbReference type="Pfam" id="PF06580"/>
    </source>
</evidence>
<feature type="transmembrane region" description="Helical" evidence="1">
    <location>
        <begin position="121"/>
        <end position="141"/>
    </location>
</feature>
<dbReference type="InterPro" id="IPR036890">
    <property type="entry name" value="HATPase_C_sf"/>
</dbReference>
<dbReference type="RefSeq" id="WP_057507823.1">
    <property type="nucleotide sequence ID" value="NZ_LDJK01000019.1"/>
</dbReference>
<comment type="caution">
    <text evidence="3">The sequence shown here is derived from an EMBL/GenBank/DDBJ whole genome shotgun (WGS) entry which is preliminary data.</text>
</comment>
<dbReference type="GO" id="GO:0016020">
    <property type="term" value="C:membrane"/>
    <property type="evidence" value="ECO:0007669"/>
    <property type="project" value="InterPro"/>
</dbReference>
<dbReference type="GO" id="GO:0000155">
    <property type="term" value="F:phosphorelay sensor kinase activity"/>
    <property type="evidence" value="ECO:0007669"/>
    <property type="project" value="InterPro"/>
</dbReference>
<keyword evidence="1" id="KW-0472">Membrane</keyword>
<feature type="transmembrane region" description="Helical" evidence="1">
    <location>
        <begin position="78"/>
        <end position="101"/>
    </location>
</feature>
<dbReference type="PANTHER" id="PTHR34220:SF7">
    <property type="entry name" value="SENSOR HISTIDINE KINASE YPDA"/>
    <property type="match status" value="1"/>
</dbReference>
<keyword evidence="1" id="KW-0812">Transmembrane</keyword>
<dbReference type="Proteomes" id="UP000051386">
    <property type="component" value="Unassembled WGS sequence"/>
</dbReference>